<accession>A0AAW1QVN8</accession>
<evidence type="ECO:0000256" key="1">
    <source>
        <dbReference type="SAM" id="Coils"/>
    </source>
</evidence>
<dbReference type="AlphaFoldDB" id="A0AAW1QVN8"/>
<dbReference type="Proteomes" id="UP001438707">
    <property type="component" value="Unassembled WGS sequence"/>
</dbReference>
<evidence type="ECO:0000313" key="3">
    <source>
        <dbReference type="Proteomes" id="UP001438707"/>
    </source>
</evidence>
<organism evidence="2 3">
    <name type="scientific">Apatococcus lobatus</name>
    <dbReference type="NCBI Taxonomy" id="904363"/>
    <lineage>
        <taxon>Eukaryota</taxon>
        <taxon>Viridiplantae</taxon>
        <taxon>Chlorophyta</taxon>
        <taxon>core chlorophytes</taxon>
        <taxon>Trebouxiophyceae</taxon>
        <taxon>Chlorellales</taxon>
        <taxon>Chlorellaceae</taxon>
        <taxon>Apatococcus</taxon>
    </lineage>
</organism>
<keyword evidence="1" id="KW-0175">Coiled coil</keyword>
<name>A0AAW1QVN8_9CHLO</name>
<proteinExistence type="predicted"/>
<sequence>MKSRAEIAENERDAALDKLHISTPRPAPDLRNLPTVLNPAGLKKFQDALSKFQAWEEGALAEMLLGLETPSGPIMQVAKGLLGCLAPAVAKGRMSHTSLLQALQEGALEDVMAVLVVTYEGLTKAIQSSRVATIQRVEQLEAQNRVLQGQLTALHASIQSEKDKVVRAEEAKRRREDEARVERRSPIAEYCDILTTQGEGQFKDSFIGMGMGNDVPKLFRHNGRVRRNKAISKRETEKTIKEIWKEKMAEMRSGKQTDLAEFMFNDLQKRVGISPAVIEGGYNLLFGLWKSLKRIVNSIKAALQRP</sequence>
<feature type="coiled-coil region" evidence="1">
    <location>
        <begin position="137"/>
        <end position="178"/>
    </location>
</feature>
<dbReference type="EMBL" id="JALJOS010000024">
    <property type="protein sequence ID" value="KAK9825600.1"/>
    <property type="molecule type" value="Genomic_DNA"/>
</dbReference>
<evidence type="ECO:0000313" key="2">
    <source>
        <dbReference type="EMBL" id="KAK9825600.1"/>
    </source>
</evidence>
<protein>
    <submittedName>
        <fullName evidence="2">Uncharacterized protein</fullName>
    </submittedName>
</protein>
<keyword evidence="3" id="KW-1185">Reference proteome</keyword>
<comment type="caution">
    <text evidence="2">The sequence shown here is derived from an EMBL/GenBank/DDBJ whole genome shotgun (WGS) entry which is preliminary data.</text>
</comment>
<gene>
    <name evidence="2" type="ORF">WJX74_009007</name>
</gene>
<reference evidence="2 3" key="1">
    <citation type="journal article" date="2024" name="Nat. Commun.">
        <title>Phylogenomics reveals the evolutionary origins of lichenization in chlorophyte algae.</title>
        <authorList>
            <person name="Puginier C."/>
            <person name="Libourel C."/>
            <person name="Otte J."/>
            <person name="Skaloud P."/>
            <person name="Haon M."/>
            <person name="Grisel S."/>
            <person name="Petersen M."/>
            <person name="Berrin J.G."/>
            <person name="Delaux P.M."/>
            <person name="Dal Grande F."/>
            <person name="Keller J."/>
        </authorList>
    </citation>
    <scope>NUCLEOTIDE SEQUENCE [LARGE SCALE GENOMIC DNA]</scope>
    <source>
        <strain evidence="2 3">SAG 2145</strain>
    </source>
</reference>